<dbReference type="AlphaFoldDB" id="A0A5N5I2R4"/>
<evidence type="ECO:0000313" key="1">
    <source>
        <dbReference type="EMBL" id="KAB2632702.1"/>
    </source>
</evidence>
<sequence length="145" mass="16201">MATPFFGFVAVYRIGHATPAAVIARGRLLAEKIVAHHRGVSFYKGGFSLQGNVLATREYDGRKEVYAPQGRVLAARECYSSQWRLLVARQSSYRNEACSPPGNLRTTRKCARCKRGVIIVREGDRRKGVLLITIEAGHSWKTPIR</sequence>
<keyword evidence="2" id="KW-1185">Reference proteome</keyword>
<reference evidence="1 2" key="3">
    <citation type="submission" date="2019-11" db="EMBL/GenBank/DDBJ databases">
        <title>A de novo genome assembly of a pear dwarfing rootstock.</title>
        <authorList>
            <person name="Wang F."/>
            <person name="Wang J."/>
            <person name="Li S."/>
            <person name="Zhang Y."/>
            <person name="Fang M."/>
            <person name="Ma L."/>
            <person name="Zhao Y."/>
            <person name="Jiang S."/>
        </authorList>
    </citation>
    <scope>NUCLEOTIDE SEQUENCE [LARGE SCALE GENOMIC DNA]</scope>
    <source>
        <strain evidence="1">S2</strain>
        <tissue evidence="1">Leaf</tissue>
    </source>
</reference>
<evidence type="ECO:0000313" key="2">
    <source>
        <dbReference type="Proteomes" id="UP000327157"/>
    </source>
</evidence>
<reference evidence="1 2" key="1">
    <citation type="submission" date="2019-09" db="EMBL/GenBank/DDBJ databases">
        <authorList>
            <person name="Ou C."/>
        </authorList>
    </citation>
    <scope>NUCLEOTIDE SEQUENCE [LARGE SCALE GENOMIC DNA]</scope>
    <source>
        <strain evidence="1">S2</strain>
        <tissue evidence="1">Leaf</tissue>
    </source>
</reference>
<dbReference type="Proteomes" id="UP000327157">
    <property type="component" value="Chromosome 6"/>
</dbReference>
<accession>A0A5N5I2R4</accession>
<dbReference type="EMBL" id="SMOL01000120">
    <property type="protein sequence ID" value="KAB2632702.1"/>
    <property type="molecule type" value="Genomic_DNA"/>
</dbReference>
<comment type="caution">
    <text evidence="1">The sequence shown here is derived from an EMBL/GenBank/DDBJ whole genome shotgun (WGS) entry which is preliminary data.</text>
</comment>
<gene>
    <name evidence="1" type="ORF">D8674_028949</name>
</gene>
<name>A0A5N5I2R4_9ROSA</name>
<reference evidence="2" key="2">
    <citation type="submission" date="2019-10" db="EMBL/GenBank/DDBJ databases">
        <title>A de novo genome assembly of a pear dwarfing rootstock.</title>
        <authorList>
            <person name="Wang F."/>
            <person name="Wang J."/>
            <person name="Li S."/>
            <person name="Zhang Y."/>
            <person name="Fang M."/>
            <person name="Ma L."/>
            <person name="Zhao Y."/>
            <person name="Jiang S."/>
        </authorList>
    </citation>
    <scope>NUCLEOTIDE SEQUENCE [LARGE SCALE GENOMIC DNA]</scope>
</reference>
<proteinExistence type="predicted"/>
<organism evidence="1 2">
    <name type="scientific">Pyrus ussuriensis x Pyrus communis</name>
    <dbReference type="NCBI Taxonomy" id="2448454"/>
    <lineage>
        <taxon>Eukaryota</taxon>
        <taxon>Viridiplantae</taxon>
        <taxon>Streptophyta</taxon>
        <taxon>Embryophyta</taxon>
        <taxon>Tracheophyta</taxon>
        <taxon>Spermatophyta</taxon>
        <taxon>Magnoliopsida</taxon>
        <taxon>eudicotyledons</taxon>
        <taxon>Gunneridae</taxon>
        <taxon>Pentapetalae</taxon>
        <taxon>rosids</taxon>
        <taxon>fabids</taxon>
        <taxon>Rosales</taxon>
        <taxon>Rosaceae</taxon>
        <taxon>Amygdaloideae</taxon>
        <taxon>Maleae</taxon>
        <taxon>Pyrus</taxon>
    </lineage>
</organism>
<protein>
    <submittedName>
        <fullName evidence="1">Uncharacterized protein</fullName>
    </submittedName>
</protein>